<reference evidence="1" key="1">
    <citation type="submission" date="2020-08" db="EMBL/GenBank/DDBJ databases">
        <title>Multicomponent nature underlies the extraordinary mechanical properties of spider dragline silk.</title>
        <authorList>
            <person name="Kono N."/>
            <person name="Nakamura H."/>
            <person name="Mori M."/>
            <person name="Yoshida Y."/>
            <person name="Ohtoshi R."/>
            <person name="Malay A.D."/>
            <person name="Moran D.A.P."/>
            <person name="Tomita M."/>
            <person name="Numata K."/>
            <person name="Arakawa K."/>
        </authorList>
    </citation>
    <scope>NUCLEOTIDE SEQUENCE</scope>
</reference>
<sequence>ELGFQPPKLLSQGPCLTKQDTTYLSDGKLSKKKYHRALEDIPQSRTGWPGKRGFGPSLRRQMMGWWGEGL</sequence>
<dbReference type="Proteomes" id="UP000887013">
    <property type="component" value="Unassembled WGS sequence"/>
</dbReference>
<feature type="non-terminal residue" evidence="1">
    <location>
        <position position="1"/>
    </location>
</feature>
<proteinExistence type="predicted"/>
<accession>A0A8X6PP46</accession>
<keyword evidence="2" id="KW-1185">Reference proteome</keyword>
<name>A0A8X6PP46_NEPPI</name>
<protein>
    <submittedName>
        <fullName evidence="1">Uncharacterized protein</fullName>
    </submittedName>
</protein>
<comment type="caution">
    <text evidence="1">The sequence shown here is derived from an EMBL/GenBank/DDBJ whole genome shotgun (WGS) entry which is preliminary data.</text>
</comment>
<evidence type="ECO:0000313" key="2">
    <source>
        <dbReference type="Proteomes" id="UP000887013"/>
    </source>
</evidence>
<organism evidence="1 2">
    <name type="scientific">Nephila pilipes</name>
    <name type="common">Giant wood spider</name>
    <name type="synonym">Nephila maculata</name>
    <dbReference type="NCBI Taxonomy" id="299642"/>
    <lineage>
        <taxon>Eukaryota</taxon>
        <taxon>Metazoa</taxon>
        <taxon>Ecdysozoa</taxon>
        <taxon>Arthropoda</taxon>
        <taxon>Chelicerata</taxon>
        <taxon>Arachnida</taxon>
        <taxon>Araneae</taxon>
        <taxon>Araneomorphae</taxon>
        <taxon>Entelegynae</taxon>
        <taxon>Araneoidea</taxon>
        <taxon>Nephilidae</taxon>
        <taxon>Nephila</taxon>
    </lineage>
</organism>
<dbReference type="AlphaFoldDB" id="A0A8X6PP46"/>
<gene>
    <name evidence="1" type="ORF">NPIL_208971</name>
</gene>
<dbReference type="EMBL" id="BMAW01022330">
    <property type="protein sequence ID" value="GFT77299.1"/>
    <property type="molecule type" value="Genomic_DNA"/>
</dbReference>
<evidence type="ECO:0000313" key="1">
    <source>
        <dbReference type="EMBL" id="GFT77299.1"/>
    </source>
</evidence>